<evidence type="ECO:0000256" key="3">
    <source>
        <dbReference type="ARBA" id="ARBA00022487"/>
    </source>
</evidence>
<dbReference type="InterPro" id="IPR000997">
    <property type="entry name" value="Cholinesterase"/>
</dbReference>
<dbReference type="GO" id="GO:0019695">
    <property type="term" value="P:choline metabolic process"/>
    <property type="evidence" value="ECO:0007669"/>
    <property type="project" value="TreeGrafter"/>
</dbReference>
<dbReference type="OrthoDB" id="9000293at2759"/>
<evidence type="ECO:0000313" key="10">
    <source>
        <dbReference type="Proteomes" id="UP000887568"/>
    </source>
</evidence>
<comment type="similarity">
    <text evidence="1">Belongs to the type-B carboxylesterase/lipase family.</text>
</comment>
<dbReference type="GO" id="GO:0005886">
    <property type="term" value="C:plasma membrane"/>
    <property type="evidence" value="ECO:0007669"/>
    <property type="project" value="TreeGrafter"/>
</dbReference>
<dbReference type="PROSITE" id="PS00941">
    <property type="entry name" value="CARBOXYLESTERASE_B_2"/>
    <property type="match status" value="1"/>
</dbReference>
<protein>
    <recommendedName>
        <fullName evidence="8">Carboxylesterase type B domain-containing protein</fullName>
    </recommendedName>
</protein>
<evidence type="ECO:0000256" key="2">
    <source>
        <dbReference type="ARBA" id="ARBA00010515"/>
    </source>
</evidence>
<dbReference type="PROSITE" id="PS01173">
    <property type="entry name" value="LIPASE_GDXG_HIS"/>
    <property type="match status" value="1"/>
</dbReference>
<dbReference type="GO" id="GO:0006581">
    <property type="term" value="P:acetylcholine catabolic process"/>
    <property type="evidence" value="ECO:0007669"/>
    <property type="project" value="TreeGrafter"/>
</dbReference>
<evidence type="ECO:0000256" key="7">
    <source>
        <dbReference type="SAM" id="SignalP"/>
    </source>
</evidence>
<dbReference type="InterPro" id="IPR002168">
    <property type="entry name" value="Lipase_GDXG_HIS_AS"/>
</dbReference>
<keyword evidence="4" id="KW-0378">Hydrolase</keyword>
<sequence>MLRSAIALAVLVGLVSPVTSQETVQVTFTAGRVEGYKLDVLGKKVDAFLGIPYAEAPVGARRFKAPTAKATWSAVMDAKVFGSSCAQLGMAMPPDPPALDGQEDCLFLNVWAPSPSQAGTPVLVWIHGGGYSRGTASTDDTNGKIFAAEAGVIVVSMNYRLGAMGFLALGPETAPGNVGLMDQALALQWVQDNIAAVGGDPDQVTIFGQSNGASDVGIHMMAPTSRELFKQAALQGGSALASWDYGTMEGGIGFANALAKKLACDVNNDGEMLTPEEVLTCISLVEIRTILDNQEIPAGAFNTPWKPVIDGTYITEDPMVSIRTGNIKKCSVLIGSNRNEAAFFVNRADGFNDTGMTPANFVSSIKFLFPDANPFGVDAIEFEYTPWEEPANGAGAGLRDATVLTMTDVIFKCPGTTFALGCAAVDQAVYFYQFGQRPSISFWAPWMGVVHGDENNYIFGRPLDPTVVGYTDEEKEFSRMMLNHWANFAKTGDPNKAAVDDPDGPWPVYTTDQKQYLLLDARIVNDTYDVMIGPDSQHCAFWKSYYPTLQRKTGELDELETDWKNQFAEWSNDITDWKDEFKKYKDGTQCD</sequence>
<feature type="chain" id="PRO_5037619247" description="Carboxylesterase type B domain-containing protein" evidence="7">
    <location>
        <begin position="21"/>
        <end position="591"/>
    </location>
</feature>
<dbReference type="SUPFAM" id="SSF53474">
    <property type="entry name" value="alpha/beta-Hydrolases"/>
    <property type="match status" value="1"/>
</dbReference>
<dbReference type="OMA" id="GFNQTER"/>
<accession>A0A913ZJ94</accession>
<name>A0A913ZJ94_PATMI</name>
<organism evidence="9 10">
    <name type="scientific">Patiria miniata</name>
    <name type="common">Bat star</name>
    <name type="synonym">Asterina miniata</name>
    <dbReference type="NCBI Taxonomy" id="46514"/>
    <lineage>
        <taxon>Eukaryota</taxon>
        <taxon>Metazoa</taxon>
        <taxon>Echinodermata</taxon>
        <taxon>Eleutherozoa</taxon>
        <taxon>Asterozoa</taxon>
        <taxon>Asteroidea</taxon>
        <taxon>Valvatacea</taxon>
        <taxon>Valvatida</taxon>
        <taxon>Asterinidae</taxon>
        <taxon>Patiria</taxon>
    </lineage>
</organism>
<evidence type="ECO:0000256" key="4">
    <source>
        <dbReference type="ARBA" id="ARBA00022801"/>
    </source>
</evidence>
<dbReference type="RefSeq" id="XP_038051125.1">
    <property type="nucleotide sequence ID" value="XM_038195197.1"/>
</dbReference>
<comment type="similarity">
    <text evidence="2">Belongs to the 'GDXG' lipolytic enzyme family.</text>
</comment>
<evidence type="ECO:0000259" key="8">
    <source>
        <dbReference type="Pfam" id="PF00135"/>
    </source>
</evidence>
<keyword evidence="7" id="KW-0732">Signal</keyword>
<dbReference type="Proteomes" id="UP000887568">
    <property type="component" value="Unplaced"/>
</dbReference>
<dbReference type="GO" id="GO:0003990">
    <property type="term" value="F:acetylcholinesterase activity"/>
    <property type="evidence" value="ECO:0007669"/>
    <property type="project" value="TreeGrafter"/>
</dbReference>
<dbReference type="Pfam" id="PF00135">
    <property type="entry name" value="COesterase"/>
    <property type="match status" value="1"/>
</dbReference>
<dbReference type="InterPro" id="IPR019819">
    <property type="entry name" value="Carboxylesterase_B_CS"/>
</dbReference>
<evidence type="ECO:0000256" key="1">
    <source>
        <dbReference type="ARBA" id="ARBA00005964"/>
    </source>
</evidence>
<dbReference type="FunFam" id="3.40.50.1820:FF:000029">
    <property type="entry name" value="Acetylcholinesterase"/>
    <property type="match status" value="1"/>
</dbReference>
<feature type="active site" description="Charge relay system" evidence="6">
    <location>
        <position position="340"/>
    </location>
</feature>
<dbReference type="PANTHER" id="PTHR43918">
    <property type="entry name" value="ACETYLCHOLINESTERASE"/>
    <property type="match status" value="1"/>
</dbReference>
<feature type="active site" description="Charge relay system" evidence="6">
    <location>
        <position position="451"/>
    </location>
</feature>
<dbReference type="InterPro" id="IPR029058">
    <property type="entry name" value="AB_hydrolase_fold"/>
</dbReference>
<keyword evidence="5" id="KW-1015">Disulfide bond</keyword>
<dbReference type="GeneID" id="119724236"/>
<evidence type="ECO:0000256" key="5">
    <source>
        <dbReference type="ARBA" id="ARBA00023157"/>
    </source>
</evidence>
<dbReference type="InterPro" id="IPR050654">
    <property type="entry name" value="AChE-related_enzymes"/>
</dbReference>
<dbReference type="EnsemblMetazoa" id="XM_038195197.1">
    <property type="protein sequence ID" value="XP_038051125.1"/>
    <property type="gene ID" value="LOC119724236"/>
</dbReference>
<dbReference type="PANTHER" id="PTHR43918:SF12">
    <property type="entry name" value="ACETYLCHOLINESTERASE 1"/>
    <property type="match status" value="1"/>
</dbReference>
<keyword evidence="3" id="KW-0719">Serine esterase</keyword>
<evidence type="ECO:0000256" key="6">
    <source>
        <dbReference type="PIRSR" id="PIRSR600997-1"/>
    </source>
</evidence>
<proteinExistence type="inferred from homology"/>
<dbReference type="GO" id="GO:0005615">
    <property type="term" value="C:extracellular space"/>
    <property type="evidence" value="ECO:0007669"/>
    <property type="project" value="TreeGrafter"/>
</dbReference>
<feature type="active site" description="Acyl-ester intermediate" evidence="6">
    <location>
        <position position="210"/>
    </location>
</feature>
<dbReference type="Gene3D" id="3.40.50.1820">
    <property type="entry name" value="alpha/beta hydrolase"/>
    <property type="match status" value="1"/>
</dbReference>
<dbReference type="InterPro" id="IPR002018">
    <property type="entry name" value="CarbesteraseB"/>
</dbReference>
<dbReference type="AlphaFoldDB" id="A0A913ZJ94"/>
<keyword evidence="10" id="KW-1185">Reference proteome</keyword>
<reference evidence="9" key="1">
    <citation type="submission" date="2022-11" db="UniProtKB">
        <authorList>
            <consortium name="EnsemblMetazoa"/>
        </authorList>
    </citation>
    <scope>IDENTIFICATION</scope>
</reference>
<evidence type="ECO:0000313" key="9">
    <source>
        <dbReference type="EnsemblMetazoa" id="XP_038051125.1"/>
    </source>
</evidence>
<feature type="domain" description="Carboxylesterase type B" evidence="8">
    <location>
        <begin position="25"/>
        <end position="542"/>
    </location>
</feature>
<feature type="signal peptide" evidence="7">
    <location>
        <begin position="1"/>
        <end position="20"/>
    </location>
</feature>
<dbReference type="PRINTS" id="PR00878">
    <property type="entry name" value="CHOLNESTRASE"/>
</dbReference>